<dbReference type="InterPro" id="IPR011009">
    <property type="entry name" value="Kinase-like_dom_sf"/>
</dbReference>
<name>A0A0S4JEC5_BODSA</name>
<dbReference type="PANTHER" id="PTHR24350">
    <property type="entry name" value="SERINE/THREONINE-PROTEIN KINASE IAL-RELATED"/>
    <property type="match status" value="1"/>
</dbReference>
<feature type="region of interest" description="Disordered" evidence="9">
    <location>
        <begin position="337"/>
        <end position="359"/>
    </location>
</feature>
<feature type="binding site" evidence="7">
    <location>
        <begin position="555"/>
        <end position="556"/>
    </location>
    <ligand>
        <name>ATP</name>
        <dbReference type="ChEBI" id="CHEBI:30616"/>
    </ligand>
</feature>
<organism evidence="11 12">
    <name type="scientific">Bodo saltans</name>
    <name type="common">Flagellated protozoan</name>
    <dbReference type="NCBI Taxonomy" id="75058"/>
    <lineage>
        <taxon>Eukaryota</taxon>
        <taxon>Discoba</taxon>
        <taxon>Euglenozoa</taxon>
        <taxon>Kinetoplastea</taxon>
        <taxon>Metakinetoplastina</taxon>
        <taxon>Eubodonida</taxon>
        <taxon>Bodonidae</taxon>
        <taxon>Bodo</taxon>
    </lineage>
</organism>
<feature type="compositionally biased region" description="Polar residues" evidence="9">
    <location>
        <begin position="67"/>
        <end position="80"/>
    </location>
</feature>
<evidence type="ECO:0000259" key="10">
    <source>
        <dbReference type="PROSITE" id="PS50011"/>
    </source>
</evidence>
<evidence type="ECO:0000256" key="3">
    <source>
        <dbReference type="ARBA" id="ARBA00022741"/>
    </source>
</evidence>
<accession>A0A0S4JEC5</accession>
<sequence length="1017" mass="111090">MSVPALAGLGSAATNVSLVVATNRADWLRLHEKIVRIRRDHHLDDLIAIVESNEQSGSSRSDDHTILNGTKSFDTFRTPTSPTPVAGSFEGSHSCTPQLPPHPAHHRGILSPTLRLDINAGQLTKSMADGLRALLAALDEMFLDTSSSAVNSRQTSAGSSRFRSTNAAFNEAESDGSESIAPSLQYFPHAQARIVIPHQTYHLQLVQQERSPPITRAAPPTQVTLEGSSTMTNTVGETTQGSFPDGVLSSLDASALGDHHHHREASSAIIGEAHLLLRDEHEHTVAYRNESQHFLEQLQRLSPTPLNEDHQEKHLADMAASQQIVPVGRRRKSEGLYLQDSNSVAGSRSASREPMEATPVSLLQQRQGSCTSLWRRSSANSIASLPISQRCQFQQTSSLVLHRDDTGVKWINHYAVIGLLGRGSQGKVKLAEHRDGFSHSTKLVAIKVLPRSPKAKWWRAAELSALRRIETEIEIMKKLKHKNVVQLYEVIDDPSSQKMYLVMQYIAQGPICKLERDMTCPCFPEDRVASVVRQMITGLRYLHRHGVVHRDIKPENILLGEHGRIYLADFGVAEMFERGDNPIVAGRVGTPMFFAPEMFDPIQSMDAAHRPNNNNAPGGISSDVSVAVVGLAAAVDVWALGVTMYCLLFGRPPFGHQSSTLSLEDDVCFSDLTFPSSRGVSAEARDFLCRVLEKNPEERVTLGELRKHRWLEVFAPPTKAPAATISGPNSRRTSAAPLTHLSLPHRGSVTSNRQPSPIPRADDDFLARTDDFGGVIPSPPRRPLSETHRASLAGRRPSHAWALSDKEVAITDDNNKHHSDENISSPNISRDSCSSPPNELRSTLPCLASSQNLGTMGASSVCAPSSVSATSGTDPHFDSKRNSMCSLLSVESNVAVVTNNDPGISNHSLLTPTFSSRRLLRKKLNSMRNRSTAFASGDIITRIGRRLRIAVFVIIFARHVSRCSHRAGSLTSYLPQIPQPRTVPPPVSSPRKVALLSPCVADLRVGNPSLMSEAPLG</sequence>
<keyword evidence="5 7" id="KW-0067">ATP-binding</keyword>
<feature type="region of interest" description="Disordered" evidence="9">
    <location>
        <begin position="54"/>
        <end position="94"/>
    </location>
</feature>
<feature type="active site" description="Proton acceptor" evidence="6">
    <location>
        <position position="551"/>
    </location>
</feature>
<evidence type="ECO:0000256" key="9">
    <source>
        <dbReference type="SAM" id="MobiDB-lite"/>
    </source>
</evidence>
<dbReference type="GO" id="GO:0004674">
    <property type="term" value="F:protein serine/threonine kinase activity"/>
    <property type="evidence" value="ECO:0007669"/>
    <property type="project" value="UniProtKB-KW"/>
</dbReference>
<evidence type="ECO:0000313" key="12">
    <source>
        <dbReference type="Proteomes" id="UP000051952"/>
    </source>
</evidence>
<feature type="compositionally biased region" description="Basic and acidic residues" evidence="9">
    <location>
        <begin position="804"/>
        <end position="821"/>
    </location>
</feature>
<dbReference type="Gene3D" id="3.30.200.20">
    <property type="entry name" value="Phosphorylase Kinase, domain 1"/>
    <property type="match status" value="1"/>
</dbReference>
<feature type="compositionally biased region" description="Basic and acidic residues" evidence="9">
    <location>
        <begin position="760"/>
        <end position="771"/>
    </location>
</feature>
<evidence type="ECO:0000256" key="2">
    <source>
        <dbReference type="ARBA" id="ARBA00022679"/>
    </source>
</evidence>
<dbReference type="PROSITE" id="PS00108">
    <property type="entry name" value="PROTEIN_KINASE_ST"/>
    <property type="match status" value="1"/>
</dbReference>
<dbReference type="PROSITE" id="PS50011">
    <property type="entry name" value="PROTEIN_KINASE_DOM"/>
    <property type="match status" value="1"/>
</dbReference>
<reference evidence="12" key="1">
    <citation type="submission" date="2015-09" db="EMBL/GenBank/DDBJ databases">
        <authorList>
            <consortium name="Pathogen Informatics"/>
        </authorList>
    </citation>
    <scope>NUCLEOTIDE SEQUENCE [LARGE SCALE GENOMIC DNA]</scope>
    <source>
        <strain evidence="12">Lake Konstanz</strain>
    </source>
</reference>
<dbReference type="InterPro" id="IPR000719">
    <property type="entry name" value="Prot_kinase_dom"/>
</dbReference>
<gene>
    <name evidence="11" type="ORF">BSAL_94415</name>
</gene>
<evidence type="ECO:0000256" key="1">
    <source>
        <dbReference type="ARBA" id="ARBA00022527"/>
    </source>
</evidence>
<dbReference type="SUPFAM" id="SSF56112">
    <property type="entry name" value="Protein kinase-like (PK-like)"/>
    <property type="match status" value="1"/>
</dbReference>
<evidence type="ECO:0000256" key="4">
    <source>
        <dbReference type="ARBA" id="ARBA00022777"/>
    </source>
</evidence>
<evidence type="ECO:0000313" key="11">
    <source>
        <dbReference type="EMBL" id="CUG86721.1"/>
    </source>
</evidence>
<feature type="compositionally biased region" description="Polar residues" evidence="9">
    <location>
        <begin position="822"/>
        <end position="840"/>
    </location>
</feature>
<feature type="cross-link" description="Glycyl lysine isopeptide (Lys-Gly) (interchain with G-Cter in SUMO2)" evidence="8">
    <location>
        <position position="553"/>
    </location>
</feature>
<evidence type="ECO:0000256" key="8">
    <source>
        <dbReference type="PIRSR" id="PIRSR630616-3"/>
    </source>
</evidence>
<evidence type="ECO:0000256" key="6">
    <source>
        <dbReference type="PIRSR" id="PIRSR630616-1"/>
    </source>
</evidence>
<dbReference type="OrthoDB" id="68483at2759"/>
<dbReference type="VEuPathDB" id="TriTrypDB:BSAL_94415"/>
<keyword evidence="12" id="KW-1185">Reference proteome</keyword>
<feature type="compositionally biased region" description="Polar residues" evidence="9">
    <location>
        <begin position="339"/>
        <end position="349"/>
    </location>
</feature>
<keyword evidence="2" id="KW-0808">Transferase</keyword>
<dbReference type="InterPro" id="IPR030616">
    <property type="entry name" value="Aur-like"/>
</dbReference>
<protein>
    <submittedName>
        <fullName evidence="11">Protein kinase, putative</fullName>
    </submittedName>
</protein>
<feature type="region of interest" description="Disordered" evidence="9">
    <location>
        <begin position="720"/>
        <end position="840"/>
    </location>
</feature>
<dbReference type="EMBL" id="CYKH01001375">
    <property type="protein sequence ID" value="CUG86721.1"/>
    <property type="molecule type" value="Genomic_DNA"/>
</dbReference>
<keyword evidence="3 7" id="KW-0547">Nucleotide-binding</keyword>
<feature type="binding site" evidence="7">
    <location>
        <position position="447"/>
    </location>
    <ligand>
        <name>ATP</name>
        <dbReference type="ChEBI" id="CHEBI:30616"/>
    </ligand>
</feature>
<evidence type="ECO:0000256" key="7">
    <source>
        <dbReference type="PIRSR" id="PIRSR630616-2"/>
    </source>
</evidence>
<dbReference type="AlphaFoldDB" id="A0A0S4JEC5"/>
<dbReference type="InterPro" id="IPR008271">
    <property type="entry name" value="Ser/Thr_kinase_AS"/>
</dbReference>
<feature type="binding site" evidence="7">
    <location>
        <position position="569"/>
    </location>
    <ligand>
        <name>ATP</name>
        <dbReference type="ChEBI" id="CHEBI:30616"/>
    </ligand>
</feature>
<dbReference type="SMART" id="SM00220">
    <property type="entry name" value="S_TKc"/>
    <property type="match status" value="1"/>
</dbReference>
<evidence type="ECO:0000256" key="5">
    <source>
        <dbReference type="ARBA" id="ARBA00022840"/>
    </source>
</evidence>
<dbReference type="Pfam" id="PF00069">
    <property type="entry name" value="Pkinase"/>
    <property type="match status" value="2"/>
</dbReference>
<dbReference type="GO" id="GO:0005524">
    <property type="term" value="F:ATP binding"/>
    <property type="evidence" value="ECO:0007669"/>
    <property type="project" value="UniProtKB-KW"/>
</dbReference>
<keyword evidence="1" id="KW-0723">Serine/threonine-protein kinase</keyword>
<proteinExistence type="predicted"/>
<keyword evidence="4 11" id="KW-0418">Kinase</keyword>
<dbReference type="Proteomes" id="UP000051952">
    <property type="component" value="Unassembled WGS sequence"/>
</dbReference>
<feature type="domain" description="Protein kinase" evidence="10">
    <location>
        <begin position="414"/>
        <end position="711"/>
    </location>
</feature>
<dbReference type="CDD" id="cd14008">
    <property type="entry name" value="STKc_LKB1_CaMKK"/>
    <property type="match status" value="1"/>
</dbReference>
<dbReference type="Gene3D" id="1.10.510.10">
    <property type="entry name" value="Transferase(Phosphotransferase) domain 1"/>
    <property type="match status" value="1"/>
</dbReference>